<evidence type="ECO:0000256" key="1">
    <source>
        <dbReference type="ARBA" id="ARBA00005534"/>
    </source>
</evidence>
<protein>
    <submittedName>
        <fullName evidence="2">Secondary thiamine-phosphate synthase enzyme</fullName>
    </submittedName>
</protein>
<dbReference type="PIRSF" id="PIRSF004681">
    <property type="entry name" value="UCP004681"/>
    <property type="match status" value="1"/>
</dbReference>
<evidence type="ECO:0000313" key="2">
    <source>
        <dbReference type="EMBL" id="SIP90397.1"/>
    </source>
</evidence>
<dbReference type="NCBIfam" id="TIGR00149">
    <property type="entry name" value="TIGR00149_YjbQ"/>
    <property type="match status" value="1"/>
</dbReference>
<sequence length="155" mass="16830">MGICETAKHMAGSDALRTSFAIQTRGPACHDFTAEVAAWLRGIGASEGVVTLFVRHTSCSLLVQENADPDVQRDLLAWLDRIAPPADHPSMRYLTHRAEGPDDMPAHLKAAILPVCLNIPVAGGRMGLGTWQGIYLVEHRAHPHQREVGAHFQPG</sequence>
<comment type="similarity">
    <text evidence="1">Belongs to the UPF0047 family.</text>
</comment>
<organism evidence="2 3">
    <name type="scientific">Paracoccus thiocyanatus</name>
    <dbReference type="NCBI Taxonomy" id="34006"/>
    <lineage>
        <taxon>Bacteria</taxon>
        <taxon>Pseudomonadati</taxon>
        <taxon>Pseudomonadota</taxon>
        <taxon>Alphaproteobacteria</taxon>
        <taxon>Rhodobacterales</taxon>
        <taxon>Paracoccaceae</taxon>
        <taxon>Paracoccus</taxon>
    </lineage>
</organism>
<gene>
    <name evidence="2" type="ORF">SAMN05421641_101278</name>
</gene>
<dbReference type="AlphaFoldDB" id="A0A1N6NEG2"/>
<dbReference type="EMBL" id="FTMK01000001">
    <property type="protein sequence ID" value="SIP90397.1"/>
    <property type="molecule type" value="Genomic_DNA"/>
</dbReference>
<name>A0A1N6NEG2_9RHOB</name>
<dbReference type="InterPro" id="IPR001602">
    <property type="entry name" value="UPF0047_YjbQ-like"/>
</dbReference>
<dbReference type="Pfam" id="PF01894">
    <property type="entry name" value="YjbQ"/>
    <property type="match status" value="1"/>
</dbReference>
<dbReference type="PANTHER" id="PTHR30615:SF8">
    <property type="entry name" value="UPF0047 PROTEIN C4A8.02C"/>
    <property type="match status" value="1"/>
</dbReference>
<dbReference type="Gene3D" id="2.60.120.460">
    <property type="entry name" value="YjbQ-like"/>
    <property type="match status" value="1"/>
</dbReference>
<evidence type="ECO:0000313" key="3">
    <source>
        <dbReference type="Proteomes" id="UP000323956"/>
    </source>
</evidence>
<proteinExistence type="inferred from homology"/>
<reference evidence="2 3" key="1">
    <citation type="submission" date="2017-01" db="EMBL/GenBank/DDBJ databases">
        <authorList>
            <person name="Varghese N."/>
            <person name="Submissions S."/>
        </authorList>
    </citation>
    <scope>NUCLEOTIDE SEQUENCE [LARGE SCALE GENOMIC DNA]</scope>
    <source>
        <strain evidence="2 3">ATCC 700171</strain>
    </source>
</reference>
<dbReference type="Proteomes" id="UP000323956">
    <property type="component" value="Unassembled WGS sequence"/>
</dbReference>
<dbReference type="SUPFAM" id="SSF111038">
    <property type="entry name" value="YjbQ-like"/>
    <property type="match status" value="1"/>
</dbReference>
<dbReference type="PANTHER" id="PTHR30615">
    <property type="entry name" value="UNCHARACTERIZED PROTEIN YJBQ-RELATED"/>
    <property type="match status" value="1"/>
</dbReference>
<dbReference type="InterPro" id="IPR035917">
    <property type="entry name" value="YjbQ-like_sf"/>
</dbReference>
<accession>A0A1N6NEG2</accession>